<reference evidence="1" key="1">
    <citation type="submission" date="2017-10" db="EMBL/GenBank/DDBJ databases">
        <title>Massilia psychrophilum sp. nov., a novel purple-pigmented bacterium isolated from Tianshan glacier, Xinjiang Municipality, China.</title>
        <authorList>
            <person name="Wang H."/>
        </authorList>
    </citation>
    <scope>NUCLEOTIDE SEQUENCE [LARGE SCALE GENOMIC DNA]</scope>
    <source>
        <strain evidence="1">B2</strain>
    </source>
</reference>
<dbReference type="KEGG" id="mass:CR152_10630"/>
<dbReference type="Proteomes" id="UP000229897">
    <property type="component" value="Chromosome"/>
</dbReference>
<sequence length="213" mass="22372">MMPAHAGRPMMVDDAAIVEPNHCQLESWVYKRSIGTEYWAVPACNVGGKLEVALGGARIVGGGNNANLAVLQVKTVFKPLDRHGWGGGLVVGTQSLPDHGGIGDVFAAVPLSVSTLSGALLVHTNAGLLRSKATRDLQATWGIGVEAALTERSALTAETSGQQGAKPLVQLGIKHWLVKDRVQLDATYGGHPDNASSGRFVTLGLVLFTNFSR</sequence>
<proteinExistence type="predicted"/>
<keyword evidence="2" id="KW-1185">Reference proteome</keyword>
<organism evidence="1 2">
    <name type="scientific">Massilia violaceinigra</name>
    <dbReference type="NCBI Taxonomy" id="2045208"/>
    <lineage>
        <taxon>Bacteria</taxon>
        <taxon>Pseudomonadati</taxon>
        <taxon>Pseudomonadota</taxon>
        <taxon>Betaproteobacteria</taxon>
        <taxon>Burkholderiales</taxon>
        <taxon>Oxalobacteraceae</taxon>
        <taxon>Telluria group</taxon>
        <taxon>Massilia</taxon>
    </lineage>
</organism>
<name>A0A2D2DIX3_9BURK</name>
<protein>
    <submittedName>
        <fullName evidence="1">Uncharacterized protein</fullName>
    </submittedName>
</protein>
<dbReference type="EMBL" id="CP024608">
    <property type="protein sequence ID" value="ATQ74930.1"/>
    <property type="molecule type" value="Genomic_DNA"/>
</dbReference>
<evidence type="ECO:0000313" key="1">
    <source>
        <dbReference type="EMBL" id="ATQ74930.1"/>
    </source>
</evidence>
<evidence type="ECO:0000313" key="2">
    <source>
        <dbReference type="Proteomes" id="UP000229897"/>
    </source>
</evidence>
<dbReference type="AlphaFoldDB" id="A0A2D2DIX3"/>
<gene>
    <name evidence="1" type="ORF">CR152_10630</name>
</gene>
<accession>A0A2D2DIX3</accession>